<feature type="transmembrane region" description="Helical" evidence="1">
    <location>
        <begin position="20"/>
        <end position="46"/>
    </location>
</feature>
<feature type="transmembrane region" description="Helical" evidence="1">
    <location>
        <begin position="236"/>
        <end position="254"/>
    </location>
</feature>
<keyword evidence="1" id="KW-0812">Transmembrane</keyword>
<evidence type="ECO:0000256" key="1">
    <source>
        <dbReference type="SAM" id="Phobius"/>
    </source>
</evidence>
<proteinExistence type="predicted"/>
<dbReference type="Pfam" id="PF06181">
    <property type="entry name" value="Urate_ox_N"/>
    <property type="match status" value="1"/>
</dbReference>
<dbReference type="AlphaFoldDB" id="A0A6J6H751"/>
<reference evidence="3" key="1">
    <citation type="submission" date="2020-05" db="EMBL/GenBank/DDBJ databases">
        <authorList>
            <person name="Chiriac C."/>
            <person name="Salcher M."/>
            <person name="Ghai R."/>
            <person name="Kavagutti S V."/>
        </authorList>
    </citation>
    <scope>NUCLEOTIDE SEQUENCE</scope>
</reference>
<gene>
    <name evidence="3" type="ORF">UFOPK1808_01205</name>
</gene>
<evidence type="ECO:0000313" key="3">
    <source>
        <dbReference type="EMBL" id="CAB4608343.1"/>
    </source>
</evidence>
<keyword evidence="1" id="KW-1133">Transmembrane helix</keyword>
<name>A0A6J6H751_9ZZZZ</name>
<protein>
    <submittedName>
        <fullName evidence="3">Unannotated protein</fullName>
    </submittedName>
</protein>
<feature type="transmembrane region" description="Helical" evidence="1">
    <location>
        <begin position="107"/>
        <end position="127"/>
    </location>
</feature>
<feature type="transmembrane region" description="Helical" evidence="1">
    <location>
        <begin position="67"/>
        <end position="87"/>
    </location>
</feature>
<keyword evidence="1" id="KW-0472">Membrane</keyword>
<sequence length="255" mass="27695">MTAAAWLTQNTIGNFWFRYLHILAGITWIGLLYYFNFVQVPGLAAYGDEGKARNITVTQIATRALWWFRWAAIATLATGLLITAVAPDYMQDFMNHPGSDPLNAKNAVISVGMTLGILMAANVWMIIWKNQKVVIANAVNVLGGGEANPDAATCGRKGLLASRQNMVFSVSMLFYMVGAAHFYPEVFSATSGNANTFMLVSLVIVALLELNAIGIFGGIKAGNKMLWPYESHKNAIISSVVLLAIFFGLSVVFMG</sequence>
<feature type="domain" description="Urate oxidase N-terminal" evidence="2">
    <location>
        <begin position="102"/>
        <end position="206"/>
    </location>
</feature>
<accession>A0A6J6H751</accession>
<evidence type="ECO:0000259" key="2">
    <source>
        <dbReference type="Pfam" id="PF06181"/>
    </source>
</evidence>
<feature type="transmembrane region" description="Helical" evidence="1">
    <location>
        <begin position="196"/>
        <end position="216"/>
    </location>
</feature>
<organism evidence="3">
    <name type="scientific">freshwater metagenome</name>
    <dbReference type="NCBI Taxonomy" id="449393"/>
    <lineage>
        <taxon>unclassified sequences</taxon>
        <taxon>metagenomes</taxon>
        <taxon>ecological metagenomes</taxon>
    </lineage>
</organism>
<dbReference type="EMBL" id="CAEZUL010000167">
    <property type="protein sequence ID" value="CAB4608343.1"/>
    <property type="molecule type" value="Genomic_DNA"/>
</dbReference>
<dbReference type="InterPro" id="IPR010389">
    <property type="entry name" value="Urate_ox_N"/>
</dbReference>
<feature type="transmembrane region" description="Helical" evidence="1">
    <location>
        <begin position="166"/>
        <end position="184"/>
    </location>
</feature>